<gene>
    <name evidence="1" type="ORF">C4B63_75g89</name>
</gene>
<dbReference type="VEuPathDB" id="TriTrypDB:TcG_12298"/>
<dbReference type="Proteomes" id="UP000246121">
    <property type="component" value="Unassembled WGS sequence"/>
</dbReference>
<accession>A0A2V2UWD7</accession>
<dbReference type="VEuPathDB" id="TriTrypDB:TcCLB.447801.10"/>
<dbReference type="EMBL" id="PRFA01000075">
    <property type="protein sequence ID" value="PWU88354.1"/>
    <property type="molecule type" value="Genomic_DNA"/>
</dbReference>
<reference evidence="1 2" key="1">
    <citation type="journal article" date="2018" name="Microb. Genom.">
        <title>Expanding an expanded genome: long-read sequencing of Trypanosoma cruzi.</title>
        <authorList>
            <person name="Berna L."/>
            <person name="Rodriguez M."/>
            <person name="Chiribao M.L."/>
            <person name="Parodi-Talice A."/>
            <person name="Pita S."/>
            <person name="Rijo G."/>
            <person name="Alvarez-Valin F."/>
            <person name="Robello C."/>
        </authorList>
    </citation>
    <scope>NUCLEOTIDE SEQUENCE [LARGE SCALE GENOMIC DNA]</scope>
    <source>
        <strain evidence="1 2">Dm28c</strain>
    </source>
</reference>
<evidence type="ECO:0000313" key="2">
    <source>
        <dbReference type="Proteomes" id="UP000246121"/>
    </source>
</evidence>
<dbReference type="AlphaFoldDB" id="A0A2V2UWD7"/>
<protein>
    <submittedName>
        <fullName evidence="1">Uncharacterized protein</fullName>
    </submittedName>
</protein>
<name>A0A2V2UWD7_TRYCR</name>
<sequence>MPLFSLRSSTWGIFIILCGMESTRPLAYRRVVVSGSQDPVEYFVRAKGDDRTVMPAQSETRTGWLMSPVKLRSQLRHWMRAEQVALRCLLASRPSRWLIVKGIQEHLFSYGVSAGWSAHCSVRFIGLFLWWEDGLLHFLGSCGGGGSWGSMPTASVLAHRVLAAALHRRHNPPLQDESNVLSSLASNERSSCYLFLGVSAGQRVCKWLRGMCGCRV</sequence>
<dbReference type="VEuPathDB" id="TriTrypDB:TCDM_02850"/>
<dbReference type="VEuPathDB" id="TriTrypDB:C3747_61g251"/>
<proteinExistence type="predicted"/>
<dbReference type="VEuPathDB" id="TriTrypDB:TcBrA4_0140100"/>
<dbReference type="VEuPathDB" id="TriTrypDB:TcCL_NonESM09686"/>
<dbReference type="VEuPathDB" id="TriTrypDB:C4B63_75g89"/>
<evidence type="ECO:0000313" key="1">
    <source>
        <dbReference type="EMBL" id="PWU88354.1"/>
    </source>
</evidence>
<organism evidence="1 2">
    <name type="scientific">Trypanosoma cruzi</name>
    <dbReference type="NCBI Taxonomy" id="5693"/>
    <lineage>
        <taxon>Eukaryota</taxon>
        <taxon>Discoba</taxon>
        <taxon>Euglenozoa</taxon>
        <taxon>Kinetoplastea</taxon>
        <taxon>Metakinetoplastina</taxon>
        <taxon>Trypanosomatida</taxon>
        <taxon>Trypanosomatidae</taxon>
        <taxon>Trypanosoma</taxon>
        <taxon>Schizotrypanum</taxon>
    </lineage>
</organism>
<comment type="caution">
    <text evidence="1">The sequence shown here is derived from an EMBL/GenBank/DDBJ whole genome shotgun (WGS) entry which is preliminary data.</text>
</comment>
<dbReference type="VEuPathDB" id="TriTrypDB:TcCLB.399389.10"/>
<dbReference type="VEuPathDB" id="TriTrypDB:TCSYLVIO_002724"/>